<dbReference type="SUPFAM" id="SSF144083">
    <property type="entry name" value="Magnesium transport protein CorA, transmembrane region"/>
    <property type="match status" value="1"/>
</dbReference>
<dbReference type="GO" id="GO:0015087">
    <property type="term" value="F:cobalt ion transmembrane transporter activity"/>
    <property type="evidence" value="ECO:0007669"/>
    <property type="project" value="TreeGrafter"/>
</dbReference>
<sequence length="432" mass="47899">MEGDTLKLGGLHCPYQVLKWKQRGSRGPIDLLTIPPHHTIRTHIRFIFNSHRSPSNTSGTAVPTPQTRRGASHQLWFAAGSRYRTFAVRRSVRPPMSITQQLLGPGCDSSASASLKLAEGRPPAGTVLWVDLTNEDLPQFDATAQALELREEELSFLTGSHVAMSTPAKDSITTVAHCVTINGEGQLTFDELRLLTTQGLLISVRVRDKSPEHPLDIAEALPISDRELSSVDALAGLLSALLSNYPLAADTLESAIEEMEDLLVLQTDLDSLLAHRLYQLLQTAHRFEWALRPLESLASEIVGTPGGPASLVPALPLWPDLARRIKRLRYRAELLRSHLQNTVTLYSTMLTLEQNDATRRIADASYAQGEQSKKISAWAAIIFAPTVIASMYGMNFRHMPELEWIAGYPLAVALMLIVSLTLWLIFRARRWL</sequence>
<dbReference type="PANTHER" id="PTHR46494">
    <property type="entry name" value="CORA FAMILY METAL ION TRANSPORTER (EUROFUNG)"/>
    <property type="match status" value="1"/>
</dbReference>
<comment type="subcellular location">
    <subcellularLocation>
        <location evidence="1">Cell membrane</location>
        <topology evidence="1">Multi-pass membrane protein</topology>
    </subcellularLocation>
</comment>
<evidence type="ECO:0000256" key="11">
    <source>
        <dbReference type="ARBA" id="ARBA00045497"/>
    </source>
</evidence>
<evidence type="ECO:0000256" key="5">
    <source>
        <dbReference type="ARBA" id="ARBA00022692"/>
    </source>
</evidence>
<dbReference type="SUPFAM" id="SSF143865">
    <property type="entry name" value="CorA soluble domain-like"/>
    <property type="match status" value="1"/>
</dbReference>
<evidence type="ECO:0000256" key="10">
    <source>
        <dbReference type="ARBA" id="ARBA00034269"/>
    </source>
</evidence>
<comment type="function">
    <text evidence="11">Mediates influx of magnesium ions. Alternates between open and closed states. Activated by low cytoplasmic Mg(2+) levels. Inactive when cytoplasmic Mg(2+) levels are high.</text>
</comment>
<dbReference type="GO" id="GO:0050897">
    <property type="term" value="F:cobalt ion binding"/>
    <property type="evidence" value="ECO:0007669"/>
    <property type="project" value="TreeGrafter"/>
</dbReference>
<evidence type="ECO:0000256" key="4">
    <source>
        <dbReference type="ARBA" id="ARBA00022475"/>
    </source>
</evidence>
<proteinExistence type="inferred from homology"/>
<dbReference type="GO" id="GO:0015095">
    <property type="term" value="F:magnesium ion transmembrane transporter activity"/>
    <property type="evidence" value="ECO:0007669"/>
    <property type="project" value="TreeGrafter"/>
</dbReference>
<name>A0A3A4F065_9MICC</name>
<keyword evidence="5 13" id="KW-0812">Transmembrane</keyword>
<keyword evidence="4" id="KW-1003">Cell membrane</keyword>
<dbReference type="AlphaFoldDB" id="A0A3A4F065"/>
<comment type="caution">
    <text evidence="14">The sequence shown here is derived from an EMBL/GenBank/DDBJ whole genome shotgun (WGS) entry which is preliminary data.</text>
</comment>
<dbReference type="InterPro" id="IPR002523">
    <property type="entry name" value="MgTranspt_CorA/ZnTranspt_ZntB"/>
</dbReference>
<dbReference type="EMBL" id="QYZP01000003">
    <property type="protein sequence ID" value="RJN31523.1"/>
    <property type="molecule type" value="Genomic_DNA"/>
</dbReference>
<accession>A0A3A4F065</accession>
<evidence type="ECO:0000313" key="15">
    <source>
        <dbReference type="Proteomes" id="UP000266615"/>
    </source>
</evidence>
<keyword evidence="6" id="KW-0460">Magnesium</keyword>
<keyword evidence="3" id="KW-0813">Transport</keyword>
<evidence type="ECO:0000256" key="12">
    <source>
        <dbReference type="SAM" id="MobiDB-lite"/>
    </source>
</evidence>
<dbReference type="Gene3D" id="1.20.58.340">
    <property type="entry name" value="Magnesium transport protein CorA, transmembrane region"/>
    <property type="match status" value="1"/>
</dbReference>
<protein>
    <recommendedName>
        <fullName evidence="16">Magnesium and cobalt transport protein CorA</fullName>
    </recommendedName>
</protein>
<feature type="transmembrane region" description="Helical" evidence="13">
    <location>
        <begin position="375"/>
        <end position="394"/>
    </location>
</feature>
<evidence type="ECO:0000256" key="2">
    <source>
        <dbReference type="ARBA" id="ARBA00009765"/>
    </source>
</evidence>
<dbReference type="GO" id="GO:0000287">
    <property type="term" value="F:magnesium ion binding"/>
    <property type="evidence" value="ECO:0007669"/>
    <property type="project" value="TreeGrafter"/>
</dbReference>
<feature type="region of interest" description="Disordered" evidence="12">
    <location>
        <begin position="50"/>
        <end position="69"/>
    </location>
</feature>
<gene>
    <name evidence="14" type="ORF">D3250_11390</name>
</gene>
<evidence type="ECO:0000256" key="8">
    <source>
        <dbReference type="ARBA" id="ARBA00023065"/>
    </source>
</evidence>
<dbReference type="FunFam" id="1.20.58.340:FF:000004">
    <property type="entry name" value="Magnesium transport protein CorA"/>
    <property type="match status" value="1"/>
</dbReference>
<organism evidence="14 15">
    <name type="scientific">Nesterenkonia natronophila</name>
    <dbReference type="NCBI Taxonomy" id="2174932"/>
    <lineage>
        <taxon>Bacteria</taxon>
        <taxon>Bacillati</taxon>
        <taxon>Actinomycetota</taxon>
        <taxon>Actinomycetes</taxon>
        <taxon>Micrococcales</taxon>
        <taxon>Micrococcaceae</taxon>
        <taxon>Nesterenkonia</taxon>
    </lineage>
</organism>
<keyword evidence="15" id="KW-1185">Reference proteome</keyword>
<dbReference type="PANTHER" id="PTHR46494:SF1">
    <property type="entry name" value="CORA FAMILY METAL ION TRANSPORTER (EUROFUNG)"/>
    <property type="match status" value="1"/>
</dbReference>
<evidence type="ECO:0000313" key="14">
    <source>
        <dbReference type="EMBL" id="RJN31523.1"/>
    </source>
</evidence>
<reference evidence="14 15" key="1">
    <citation type="submission" date="2018-09" db="EMBL/GenBank/DDBJ databases">
        <title>Nesterenkonia natronophila sp. nov., an alkaliphilic actinobacteriume isolated from a soda lake, and emended description of the genus Nesterenkonia.</title>
        <authorList>
            <person name="Menes R.J."/>
            <person name="Iriarte A."/>
        </authorList>
    </citation>
    <scope>NUCLEOTIDE SEQUENCE [LARGE SCALE GENOMIC DNA]</scope>
    <source>
        <strain evidence="14 15">M8</strain>
    </source>
</reference>
<evidence type="ECO:0008006" key="16">
    <source>
        <dbReference type="Google" id="ProtNLM"/>
    </source>
</evidence>
<evidence type="ECO:0000256" key="7">
    <source>
        <dbReference type="ARBA" id="ARBA00022989"/>
    </source>
</evidence>
<keyword evidence="7 13" id="KW-1133">Transmembrane helix</keyword>
<comment type="catalytic activity">
    <reaction evidence="10">
        <text>Mg(2+)(in) = Mg(2+)(out)</text>
        <dbReference type="Rhea" id="RHEA:29827"/>
        <dbReference type="ChEBI" id="CHEBI:18420"/>
    </reaction>
</comment>
<dbReference type="Proteomes" id="UP000266615">
    <property type="component" value="Unassembled WGS sequence"/>
</dbReference>
<evidence type="ECO:0000256" key="6">
    <source>
        <dbReference type="ARBA" id="ARBA00022842"/>
    </source>
</evidence>
<evidence type="ECO:0000256" key="3">
    <source>
        <dbReference type="ARBA" id="ARBA00022448"/>
    </source>
</evidence>
<evidence type="ECO:0000256" key="13">
    <source>
        <dbReference type="SAM" id="Phobius"/>
    </source>
</evidence>
<evidence type="ECO:0000256" key="1">
    <source>
        <dbReference type="ARBA" id="ARBA00004651"/>
    </source>
</evidence>
<dbReference type="InterPro" id="IPR045863">
    <property type="entry name" value="CorA_TM1_TM2"/>
</dbReference>
<dbReference type="Pfam" id="PF01544">
    <property type="entry name" value="CorA"/>
    <property type="match status" value="1"/>
</dbReference>
<dbReference type="InterPro" id="IPR045861">
    <property type="entry name" value="CorA_cytoplasmic_dom"/>
</dbReference>
<keyword evidence="8" id="KW-0406">Ion transport</keyword>
<comment type="similarity">
    <text evidence="2">Belongs to the CorA metal ion transporter (MIT) (TC 1.A.35) family.</text>
</comment>
<keyword evidence="9 13" id="KW-0472">Membrane</keyword>
<feature type="transmembrane region" description="Helical" evidence="13">
    <location>
        <begin position="406"/>
        <end position="426"/>
    </location>
</feature>
<dbReference type="GO" id="GO:0005886">
    <property type="term" value="C:plasma membrane"/>
    <property type="evidence" value="ECO:0007669"/>
    <property type="project" value="UniProtKB-SubCell"/>
</dbReference>
<evidence type="ECO:0000256" key="9">
    <source>
        <dbReference type="ARBA" id="ARBA00023136"/>
    </source>
</evidence>